<protein>
    <submittedName>
        <fullName evidence="1">Uncharacterized protein</fullName>
    </submittedName>
</protein>
<evidence type="ECO:0000313" key="1">
    <source>
        <dbReference type="EMBL" id="VFJ60648.1"/>
    </source>
</evidence>
<dbReference type="EMBL" id="CAADFD010000133">
    <property type="protein sequence ID" value="VFJ67668.1"/>
    <property type="molecule type" value="Genomic_DNA"/>
</dbReference>
<evidence type="ECO:0000313" key="2">
    <source>
        <dbReference type="EMBL" id="VFJ67668.1"/>
    </source>
</evidence>
<gene>
    <name evidence="1" type="ORF">BECKFW1821A_GA0114235_11055</name>
    <name evidence="2" type="ORF">BECKFW1821B_GA0114236_11335</name>
</gene>
<name>A0A450T285_9GAMM</name>
<reference evidence="1" key="1">
    <citation type="submission" date="2019-02" db="EMBL/GenBank/DDBJ databases">
        <authorList>
            <person name="Gruber-Vodicka R. H."/>
            <person name="Seah K. B. B."/>
        </authorList>
    </citation>
    <scope>NUCLEOTIDE SEQUENCE</scope>
    <source>
        <strain evidence="2">BECK_BZ106</strain>
        <strain evidence="1">BECK_BZ15</strain>
    </source>
</reference>
<accession>A0A450T285</accession>
<organism evidence="1">
    <name type="scientific">Candidatus Kentrum sp. FW</name>
    <dbReference type="NCBI Taxonomy" id="2126338"/>
    <lineage>
        <taxon>Bacteria</taxon>
        <taxon>Pseudomonadati</taxon>
        <taxon>Pseudomonadota</taxon>
        <taxon>Gammaproteobacteria</taxon>
        <taxon>Candidatus Kentrum</taxon>
    </lineage>
</organism>
<dbReference type="EMBL" id="CAADEW010000105">
    <property type="protein sequence ID" value="VFJ60648.1"/>
    <property type="molecule type" value="Genomic_DNA"/>
</dbReference>
<proteinExistence type="predicted"/>
<sequence>MGNSLGVIVWRGGEYFMLWSRALSGIAELYWVSFPSKGFFAEYNSAIPGRLENGLILQHYLLFSRQGTQFLE</sequence>
<dbReference type="AlphaFoldDB" id="A0A450T285"/>